<evidence type="ECO:0000256" key="3">
    <source>
        <dbReference type="ARBA" id="ARBA00040298"/>
    </source>
</evidence>
<evidence type="ECO:0000313" key="5">
    <source>
        <dbReference type="EMBL" id="SKB81842.1"/>
    </source>
</evidence>
<comment type="subunit">
    <text evidence="2">Interacts with COX5B; this interaction may contribute to localize PYROXD2 to the inner face of the inner mitochondrial membrane.</text>
</comment>
<evidence type="ECO:0000256" key="1">
    <source>
        <dbReference type="ARBA" id="ARBA00037217"/>
    </source>
</evidence>
<dbReference type="SUPFAM" id="SSF51905">
    <property type="entry name" value="FAD/NAD(P)-binding domain"/>
    <property type="match status" value="1"/>
</dbReference>
<dbReference type="PANTHER" id="PTHR10668:SF105">
    <property type="entry name" value="DEHYDROGENASE-RELATED"/>
    <property type="match status" value="1"/>
</dbReference>
<dbReference type="InterPro" id="IPR002937">
    <property type="entry name" value="Amino_oxidase"/>
</dbReference>
<protein>
    <recommendedName>
        <fullName evidence="3">Pyridine nucleotide-disulfide oxidoreductase domain-containing protein 2</fullName>
    </recommendedName>
</protein>
<dbReference type="Proteomes" id="UP000191112">
    <property type="component" value="Unassembled WGS sequence"/>
</dbReference>
<comment type="function">
    <text evidence="1">Probable oxidoreductase that may play a role as regulator of mitochondrial function.</text>
</comment>
<dbReference type="OrthoDB" id="9789960at2"/>
<name>A0A1T5ECV0_9FLAO</name>
<dbReference type="Gene3D" id="3.50.50.60">
    <property type="entry name" value="FAD/NAD(P)-binding domain"/>
    <property type="match status" value="2"/>
</dbReference>
<organism evidence="5 6">
    <name type="scientific">Soonwooa buanensis</name>
    <dbReference type="NCBI Taxonomy" id="619805"/>
    <lineage>
        <taxon>Bacteria</taxon>
        <taxon>Pseudomonadati</taxon>
        <taxon>Bacteroidota</taxon>
        <taxon>Flavobacteriia</taxon>
        <taxon>Flavobacteriales</taxon>
        <taxon>Weeksellaceae</taxon>
        <taxon>Chryseobacterium group</taxon>
        <taxon>Soonwooa</taxon>
    </lineage>
</organism>
<evidence type="ECO:0000313" key="6">
    <source>
        <dbReference type="Proteomes" id="UP000191112"/>
    </source>
</evidence>
<dbReference type="EMBL" id="FUYZ01000003">
    <property type="protein sequence ID" value="SKB81842.1"/>
    <property type="molecule type" value="Genomic_DNA"/>
</dbReference>
<evidence type="ECO:0000256" key="2">
    <source>
        <dbReference type="ARBA" id="ARBA00038825"/>
    </source>
</evidence>
<dbReference type="AlphaFoldDB" id="A0A1T5ECV0"/>
<accession>A0A1T5ECV0</accession>
<dbReference type="GO" id="GO:0016491">
    <property type="term" value="F:oxidoreductase activity"/>
    <property type="evidence" value="ECO:0007669"/>
    <property type="project" value="InterPro"/>
</dbReference>
<proteinExistence type="predicted"/>
<evidence type="ECO:0000259" key="4">
    <source>
        <dbReference type="Pfam" id="PF01593"/>
    </source>
</evidence>
<dbReference type="STRING" id="619805.SAMN05660477_01305"/>
<dbReference type="Pfam" id="PF01593">
    <property type="entry name" value="Amino_oxidase"/>
    <property type="match status" value="1"/>
</dbReference>
<dbReference type="InterPro" id="IPR036188">
    <property type="entry name" value="FAD/NAD-bd_sf"/>
</dbReference>
<dbReference type="PANTHER" id="PTHR10668">
    <property type="entry name" value="PHYTOENE DEHYDROGENASE"/>
    <property type="match status" value="1"/>
</dbReference>
<sequence>MPNYHTILVGGGINNLVCASLLAKAGKSVLLLERTEFLGGCIRSEELAGCIIDTLSTAYPLFVTSPGYAALKDDLAKEGVEFVSTATPTGTVMSDKSYALITTDKTKNDQTYNQLYEGDGTRYRDQIGFIEQNADLLFSFLGKELMTTSMATYLAKYVWKNKVKNTTEKVGSFVANVRNDFPRYYKGKQLQASLAPWILHTGLAPESPFSSTMAKIIAFTVELVSLPLVKGGSYKIVEAFKNIIEKNGGTIMLNQEVDEILVDPNAVVKGVRTKDGTTYEAKNVVASVTPKQLYGNLLKSSSKIPNDVKNDAENYRFGMGNMQIHVVMDEEPKWYDEALSKVTYCHLSDGINDISKACIQAKCQELPEMPTVAIGQPTATDPTRGKDGKHVLWIQLPECPNFPIKDAAGTLSHLCNGEWTDELKEAYADRIIDRISQYISNVKSACVARKVISPKDLSELNVNLVGGDPYAGLCEIEQYLVFRPLKSTKNHTTPIKNLYQSGASTHPGPGLGGGSGFLIAQALK</sequence>
<dbReference type="RefSeq" id="WP_079666567.1">
    <property type="nucleotide sequence ID" value="NZ_FUYZ01000003.1"/>
</dbReference>
<reference evidence="5 6" key="1">
    <citation type="submission" date="2017-02" db="EMBL/GenBank/DDBJ databases">
        <authorList>
            <person name="Peterson S.W."/>
        </authorList>
    </citation>
    <scope>NUCLEOTIDE SEQUENCE [LARGE SCALE GENOMIC DNA]</scope>
    <source>
        <strain evidence="5 6">DSM 22323</strain>
    </source>
</reference>
<gene>
    <name evidence="5" type="ORF">SAMN05660477_01305</name>
</gene>
<feature type="domain" description="Amine oxidase" evidence="4">
    <location>
        <begin position="16"/>
        <end position="506"/>
    </location>
</feature>
<keyword evidence="6" id="KW-1185">Reference proteome</keyword>